<dbReference type="PROSITE" id="PS50977">
    <property type="entry name" value="HTH_TETR_2"/>
    <property type="match status" value="1"/>
</dbReference>
<protein>
    <submittedName>
        <fullName evidence="8">TetR family transcriptional regulator C-terminal domain-containing protein</fullName>
    </submittedName>
</protein>
<evidence type="ECO:0000256" key="3">
    <source>
        <dbReference type="ARBA" id="ARBA00023125"/>
    </source>
</evidence>
<evidence type="ECO:0000256" key="4">
    <source>
        <dbReference type="ARBA" id="ARBA00023163"/>
    </source>
</evidence>
<keyword evidence="1" id="KW-0678">Repressor</keyword>
<dbReference type="InterPro" id="IPR039538">
    <property type="entry name" value="BetI_C"/>
</dbReference>
<evidence type="ECO:0000256" key="1">
    <source>
        <dbReference type="ARBA" id="ARBA00022491"/>
    </source>
</evidence>
<dbReference type="RefSeq" id="WP_166986121.1">
    <property type="nucleotide sequence ID" value="NZ_CP061169.1"/>
</dbReference>
<feature type="domain" description="HTH tetR-type" evidence="7">
    <location>
        <begin position="97"/>
        <end position="157"/>
    </location>
</feature>
<dbReference type="Pfam" id="PF12844">
    <property type="entry name" value="HTH_19"/>
    <property type="match status" value="1"/>
</dbReference>
<dbReference type="SMART" id="SM00530">
    <property type="entry name" value="HTH_XRE"/>
    <property type="match status" value="1"/>
</dbReference>
<evidence type="ECO:0000256" key="2">
    <source>
        <dbReference type="ARBA" id="ARBA00023015"/>
    </source>
</evidence>
<keyword evidence="3 5" id="KW-0238">DNA-binding</keyword>
<dbReference type="PANTHER" id="PTHR30055">
    <property type="entry name" value="HTH-TYPE TRANSCRIPTIONAL REGULATOR RUTR"/>
    <property type="match status" value="1"/>
</dbReference>
<dbReference type="InterPro" id="IPR036271">
    <property type="entry name" value="Tet_transcr_reg_TetR-rel_C_sf"/>
</dbReference>
<dbReference type="EMBL" id="CP061169">
    <property type="protein sequence ID" value="QPZ38566.1"/>
    <property type="molecule type" value="Genomic_DNA"/>
</dbReference>
<dbReference type="Pfam" id="PF00440">
    <property type="entry name" value="TetR_N"/>
    <property type="match status" value="1"/>
</dbReference>
<dbReference type="PRINTS" id="PR00455">
    <property type="entry name" value="HTHTETR"/>
</dbReference>
<gene>
    <name evidence="8" type="ORF">HCR76_00150</name>
</gene>
<dbReference type="SUPFAM" id="SSF48498">
    <property type="entry name" value="Tetracyclin repressor-like, C-terminal domain"/>
    <property type="match status" value="1"/>
</dbReference>
<feature type="domain" description="HTH cro/C1-type" evidence="6">
    <location>
        <begin position="15"/>
        <end position="69"/>
    </location>
</feature>
<keyword evidence="9" id="KW-1185">Reference proteome</keyword>
<reference evidence="8 9" key="1">
    <citation type="submission" date="2020-12" db="EMBL/GenBank/DDBJ databases">
        <title>Microbacterium sp. HY060.</title>
        <authorList>
            <person name="Zhou J."/>
        </authorList>
    </citation>
    <scope>NUCLEOTIDE SEQUENCE [LARGE SCALE GENOMIC DNA]</scope>
    <source>
        <strain evidence="8 9">HY60</strain>
    </source>
</reference>
<sequence>MPSSTVDPQQLAQRIREAIRDSGLSQREVSKQIELDETKLSKSLTGVRRLNSDELLKMARVTGVTTNWLLTGRDDGLEMTGPVRIPPNRSVEESEKALRRRRIIEEAWWLFAQRGYADVRIADIARQAGVSSPAVHYYFATKRAIFAETLRYSVKLAFDRQIASLFTIEGPVERLIELCRLQLPITEERRASWSIWLQTWADVATVDDGRKNHAEGYQRWQQMVRSIIVEGQEFGVFRLADPDALTSDLTSLIDGYGIKVMTGLVSGDRMLRHVAGYIESHLVIGKPPG</sequence>
<accession>A0ABX6YJI7</accession>
<dbReference type="CDD" id="cd00093">
    <property type="entry name" value="HTH_XRE"/>
    <property type="match status" value="1"/>
</dbReference>
<keyword evidence="2" id="KW-0805">Transcription regulation</keyword>
<dbReference type="PROSITE" id="PS50943">
    <property type="entry name" value="HTH_CROC1"/>
    <property type="match status" value="1"/>
</dbReference>
<evidence type="ECO:0000313" key="8">
    <source>
        <dbReference type="EMBL" id="QPZ38566.1"/>
    </source>
</evidence>
<proteinExistence type="predicted"/>
<dbReference type="Gene3D" id="1.10.260.40">
    <property type="entry name" value="lambda repressor-like DNA-binding domains"/>
    <property type="match status" value="1"/>
</dbReference>
<dbReference type="PANTHER" id="PTHR30055:SF234">
    <property type="entry name" value="HTH-TYPE TRANSCRIPTIONAL REGULATOR BETI"/>
    <property type="match status" value="1"/>
</dbReference>
<keyword evidence="4" id="KW-0804">Transcription</keyword>
<organism evidence="8 9">
    <name type="scientific">Paramicrobacterium chengjingii</name>
    <dbReference type="NCBI Taxonomy" id="2769067"/>
    <lineage>
        <taxon>Bacteria</taxon>
        <taxon>Bacillati</taxon>
        <taxon>Actinomycetota</taxon>
        <taxon>Actinomycetes</taxon>
        <taxon>Micrococcales</taxon>
        <taxon>Microbacteriaceae</taxon>
        <taxon>Paramicrobacterium</taxon>
    </lineage>
</organism>
<dbReference type="InterPro" id="IPR001647">
    <property type="entry name" value="HTH_TetR"/>
</dbReference>
<dbReference type="Pfam" id="PF13977">
    <property type="entry name" value="TetR_C_6"/>
    <property type="match status" value="1"/>
</dbReference>
<evidence type="ECO:0000259" key="7">
    <source>
        <dbReference type="PROSITE" id="PS50977"/>
    </source>
</evidence>
<dbReference type="InterPro" id="IPR050109">
    <property type="entry name" value="HTH-type_TetR-like_transc_reg"/>
</dbReference>
<dbReference type="SUPFAM" id="SSF47413">
    <property type="entry name" value="lambda repressor-like DNA-binding domains"/>
    <property type="match status" value="1"/>
</dbReference>
<dbReference type="SUPFAM" id="SSF46689">
    <property type="entry name" value="Homeodomain-like"/>
    <property type="match status" value="1"/>
</dbReference>
<evidence type="ECO:0000256" key="5">
    <source>
        <dbReference type="PROSITE-ProRule" id="PRU00335"/>
    </source>
</evidence>
<dbReference type="InterPro" id="IPR010982">
    <property type="entry name" value="Lambda_DNA-bd_dom_sf"/>
</dbReference>
<dbReference type="InterPro" id="IPR009057">
    <property type="entry name" value="Homeodomain-like_sf"/>
</dbReference>
<dbReference type="Gene3D" id="1.10.357.10">
    <property type="entry name" value="Tetracycline Repressor, domain 2"/>
    <property type="match status" value="1"/>
</dbReference>
<dbReference type="Proteomes" id="UP000662814">
    <property type="component" value="Chromosome"/>
</dbReference>
<dbReference type="InterPro" id="IPR001387">
    <property type="entry name" value="Cro/C1-type_HTH"/>
</dbReference>
<name>A0ABX6YJI7_9MICO</name>
<evidence type="ECO:0000259" key="6">
    <source>
        <dbReference type="PROSITE" id="PS50943"/>
    </source>
</evidence>
<feature type="DNA-binding region" description="H-T-H motif" evidence="5">
    <location>
        <begin position="120"/>
        <end position="139"/>
    </location>
</feature>
<evidence type="ECO:0000313" key="9">
    <source>
        <dbReference type="Proteomes" id="UP000662814"/>
    </source>
</evidence>